<dbReference type="WBParaSite" id="MhA1_Contig1491.frz3.gene1">
    <property type="protein sequence ID" value="MhA1_Contig1491.frz3.gene1"/>
    <property type="gene ID" value="MhA1_Contig1491.frz3.gene1"/>
</dbReference>
<dbReference type="Gene3D" id="3.80.10.10">
    <property type="entry name" value="Ribonuclease Inhibitor"/>
    <property type="match status" value="1"/>
</dbReference>
<name>A0A1I8B7I8_MELHA</name>
<evidence type="ECO:0000313" key="1">
    <source>
        <dbReference type="Proteomes" id="UP000095281"/>
    </source>
</evidence>
<accession>A0A1I8B7I8</accession>
<reference evidence="2" key="1">
    <citation type="submission" date="2016-11" db="UniProtKB">
        <authorList>
            <consortium name="WormBaseParasite"/>
        </authorList>
    </citation>
    <scope>IDENTIFICATION</scope>
</reference>
<keyword evidence="1" id="KW-1185">Reference proteome</keyword>
<dbReference type="SUPFAM" id="SSF52058">
    <property type="entry name" value="L domain-like"/>
    <property type="match status" value="1"/>
</dbReference>
<dbReference type="InterPro" id="IPR032675">
    <property type="entry name" value="LRR_dom_sf"/>
</dbReference>
<dbReference type="AlphaFoldDB" id="A0A1I8B7I8"/>
<proteinExistence type="predicted"/>
<organism evidence="1 2">
    <name type="scientific">Meloidogyne hapla</name>
    <name type="common">Root-knot nematode worm</name>
    <dbReference type="NCBI Taxonomy" id="6305"/>
    <lineage>
        <taxon>Eukaryota</taxon>
        <taxon>Metazoa</taxon>
        <taxon>Ecdysozoa</taxon>
        <taxon>Nematoda</taxon>
        <taxon>Chromadorea</taxon>
        <taxon>Rhabditida</taxon>
        <taxon>Tylenchina</taxon>
        <taxon>Tylenchomorpha</taxon>
        <taxon>Tylenchoidea</taxon>
        <taxon>Meloidogynidae</taxon>
        <taxon>Meloidogyninae</taxon>
        <taxon>Meloidogyne</taxon>
    </lineage>
</organism>
<evidence type="ECO:0000313" key="2">
    <source>
        <dbReference type="WBParaSite" id="MhA1_Contig1491.frz3.gene1"/>
    </source>
</evidence>
<protein>
    <submittedName>
        <fullName evidence="2">Uncharacterized protein</fullName>
    </submittedName>
</protein>
<sequence>MEEMVQLREIQKNSFILLPNLESLSLANSIFLSNINQKAFGNFLENKIETNIKYLDLSNCQLSNLSILLLDWNKLKMLKLEGKK</sequence>
<dbReference type="Proteomes" id="UP000095281">
    <property type="component" value="Unplaced"/>
</dbReference>